<comment type="cofactor">
    <cofactor evidence="2">
        <name>FAD</name>
        <dbReference type="ChEBI" id="CHEBI:57692"/>
    </cofactor>
</comment>
<evidence type="ECO:0000259" key="3">
    <source>
        <dbReference type="Pfam" id="PF00732"/>
    </source>
</evidence>
<dbReference type="Gene3D" id="3.30.410.40">
    <property type="match status" value="1"/>
</dbReference>
<dbReference type="InterPro" id="IPR000172">
    <property type="entry name" value="GMC_OxRdtase_N"/>
</dbReference>
<dbReference type="InParanoid" id="A0A194XPB9"/>
<dbReference type="GeneID" id="28829113"/>
<dbReference type="GO" id="GO:0050660">
    <property type="term" value="F:flavin adenine dinucleotide binding"/>
    <property type="evidence" value="ECO:0007669"/>
    <property type="project" value="InterPro"/>
</dbReference>
<dbReference type="PANTHER" id="PTHR11552">
    <property type="entry name" value="GLUCOSE-METHANOL-CHOLINE GMC OXIDOREDUCTASE"/>
    <property type="match status" value="1"/>
</dbReference>
<sequence length="553" mass="60528">MTTDFLSSSQVKDFDYVIVGGGTAGCVIASRLSEYLPQKKILMIEAGPSDFNNEKVLKLKDWLTLLGGDLDYDYGTVEQPNGNSHIRHSRAKVLGGCSSHNTLISFRPFEYDCQIWESMGARGWGFKTMMRLIDNLRNQIQPVHPRHRNQVCKDWIESCSTSMNIPVLKDFNKEIKETGSLQQGVGFFSIAYNPDDGNRSSASVAYIHPILRGEENRPNLTVLTNAWVSKINVSSSKTVTGVNITLKSGTKLTISPKTETILCAGAVDTCRLMLLSGIGPSKQLSDLSILVVHDLPGVGENLLDHPESIIMWELNAPIPPQTTMDSDAGIFLRREIANAATSNSDPFLNPKHLPDGTIADIMMHCYQIPFCLNTARLGYEAPLNAFCMTPNIPRPRSRGRIYLTSADPSVKPALDFRYFTDPEGYDAATIVAGLKAAREIAQTAPFCNWIKKEVAPGPAIQTDAELSEYGRRVAHTVYHPAGTTKMGASNDEMAVVDPELKVRGLKGVRIADAGVFPAMTTVNPMLTVLAIGERAAEMIAAEAGWRGDGRARL</sequence>
<dbReference type="PIRSF" id="PIRSF000137">
    <property type="entry name" value="Alcohol_oxidase"/>
    <property type="match status" value="1"/>
</dbReference>
<dbReference type="Pfam" id="PF00732">
    <property type="entry name" value="GMC_oxred_N"/>
    <property type="match status" value="1"/>
</dbReference>
<dbReference type="SUPFAM" id="SSF54373">
    <property type="entry name" value="FAD-linked reductases, C-terminal domain"/>
    <property type="match status" value="1"/>
</dbReference>
<dbReference type="Pfam" id="PF05199">
    <property type="entry name" value="GMC_oxred_C"/>
    <property type="match status" value="1"/>
</dbReference>
<evidence type="ECO:0000313" key="6">
    <source>
        <dbReference type="Proteomes" id="UP000070700"/>
    </source>
</evidence>
<accession>A0A194XPB9</accession>
<keyword evidence="2" id="KW-0285">Flavoprotein</keyword>
<name>A0A194XPB9_MOLSC</name>
<dbReference type="SUPFAM" id="SSF51905">
    <property type="entry name" value="FAD/NAD(P)-binding domain"/>
    <property type="match status" value="1"/>
</dbReference>
<comment type="similarity">
    <text evidence="1">Belongs to the GMC oxidoreductase family.</text>
</comment>
<evidence type="ECO:0000256" key="2">
    <source>
        <dbReference type="PIRSR" id="PIRSR000137-2"/>
    </source>
</evidence>
<dbReference type="EMBL" id="KQ947407">
    <property type="protein sequence ID" value="KUJ22033.1"/>
    <property type="molecule type" value="Genomic_DNA"/>
</dbReference>
<dbReference type="InterPro" id="IPR012132">
    <property type="entry name" value="GMC_OxRdtase"/>
</dbReference>
<reference evidence="5 6" key="1">
    <citation type="submission" date="2015-10" db="EMBL/GenBank/DDBJ databases">
        <title>Full genome of DAOMC 229536 Phialocephala scopiformis, a fungal endophyte of spruce producing the potent anti-insectan compound rugulosin.</title>
        <authorList>
            <consortium name="DOE Joint Genome Institute"/>
            <person name="Walker A.K."/>
            <person name="Frasz S.L."/>
            <person name="Seifert K.A."/>
            <person name="Miller J.D."/>
            <person name="Mondo S.J."/>
            <person name="Labutti K."/>
            <person name="Lipzen A."/>
            <person name="Dockter R."/>
            <person name="Kennedy M."/>
            <person name="Grigoriev I.V."/>
            <person name="Spatafora J.W."/>
        </authorList>
    </citation>
    <scope>NUCLEOTIDE SEQUENCE [LARGE SCALE GENOMIC DNA]</scope>
    <source>
        <strain evidence="5 6">CBS 120377</strain>
    </source>
</reference>
<dbReference type="PANTHER" id="PTHR11552:SF152">
    <property type="entry name" value="OXIDASE (CODA), PUTATIVE (AFU_ORTHOLOGUE AFUA_8G04090)-RELATED"/>
    <property type="match status" value="1"/>
</dbReference>
<dbReference type="Gene3D" id="3.50.50.60">
    <property type="entry name" value="FAD/NAD(P)-binding domain"/>
    <property type="match status" value="1"/>
</dbReference>
<keyword evidence="6" id="KW-1185">Reference proteome</keyword>
<dbReference type="Proteomes" id="UP000070700">
    <property type="component" value="Unassembled WGS sequence"/>
</dbReference>
<gene>
    <name evidence="5" type="ORF">LY89DRAFT_729515</name>
</gene>
<dbReference type="InterPro" id="IPR007867">
    <property type="entry name" value="GMC_OxRtase_C"/>
</dbReference>
<feature type="binding site" evidence="2">
    <location>
        <position position="93"/>
    </location>
    <ligand>
        <name>FAD</name>
        <dbReference type="ChEBI" id="CHEBI:57692"/>
    </ligand>
</feature>
<feature type="domain" description="Glucose-methanol-choline oxidoreductase N-terminal" evidence="3">
    <location>
        <begin position="14"/>
        <end position="307"/>
    </location>
</feature>
<dbReference type="KEGG" id="psco:LY89DRAFT_729515"/>
<dbReference type="GO" id="GO:0016614">
    <property type="term" value="F:oxidoreductase activity, acting on CH-OH group of donors"/>
    <property type="evidence" value="ECO:0007669"/>
    <property type="project" value="InterPro"/>
</dbReference>
<feature type="binding site" evidence="2">
    <location>
        <position position="228"/>
    </location>
    <ligand>
        <name>FAD</name>
        <dbReference type="ChEBI" id="CHEBI:57692"/>
    </ligand>
</feature>
<dbReference type="OrthoDB" id="269227at2759"/>
<dbReference type="InterPro" id="IPR036188">
    <property type="entry name" value="FAD/NAD-bd_sf"/>
</dbReference>
<proteinExistence type="inferred from homology"/>
<protein>
    <submittedName>
        <fullName evidence="5">Alcohol oxidase</fullName>
    </submittedName>
</protein>
<dbReference type="AlphaFoldDB" id="A0A194XPB9"/>
<evidence type="ECO:0000256" key="1">
    <source>
        <dbReference type="ARBA" id="ARBA00010790"/>
    </source>
</evidence>
<dbReference type="RefSeq" id="XP_018076388.1">
    <property type="nucleotide sequence ID" value="XM_018219387.1"/>
</dbReference>
<keyword evidence="2" id="KW-0274">FAD</keyword>
<evidence type="ECO:0000313" key="5">
    <source>
        <dbReference type="EMBL" id="KUJ22033.1"/>
    </source>
</evidence>
<feature type="domain" description="Glucose-methanol-choline oxidoreductase C-terminal" evidence="4">
    <location>
        <begin position="395"/>
        <end position="532"/>
    </location>
</feature>
<organism evidence="5 6">
    <name type="scientific">Mollisia scopiformis</name>
    <name type="common">Conifer needle endophyte fungus</name>
    <name type="synonym">Phialocephala scopiformis</name>
    <dbReference type="NCBI Taxonomy" id="149040"/>
    <lineage>
        <taxon>Eukaryota</taxon>
        <taxon>Fungi</taxon>
        <taxon>Dikarya</taxon>
        <taxon>Ascomycota</taxon>
        <taxon>Pezizomycotina</taxon>
        <taxon>Leotiomycetes</taxon>
        <taxon>Helotiales</taxon>
        <taxon>Mollisiaceae</taxon>
        <taxon>Mollisia</taxon>
    </lineage>
</organism>
<evidence type="ECO:0000259" key="4">
    <source>
        <dbReference type="Pfam" id="PF05199"/>
    </source>
</evidence>